<dbReference type="SUPFAM" id="SSF109604">
    <property type="entry name" value="HD-domain/PDEase-like"/>
    <property type="match status" value="1"/>
</dbReference>
<comment type="function">
    <text evidence="6">Specifically hydrolyzes the second messenger cGMP, which is a key regulator of many important physiological processes. Highly specific: compared to other members of the cyclic nucleotide phosphodiesterase family, has the highest affinity and selectivity for cGMP. Specifically regulates natriuretic-peptide-dependent cGMP signaling in heart, acting as a regulator of cardiac hypertrophy in myocytes and muscle. Does not regulate nitric oxide-dependent cGMP in heart. Additional experiments are required to confirm whether its ability to hydrolyze natriuretic-peptide-dependent cGMP is specific to heart or is a general feature of the protein. In brain, involved in cognitive function, such as learning and long-term memory.</text>
</comment>
<feature type="binding site" evidence="9">
    <location>
        <position position="345"/>
    </location>
    <ligand>
        <name>AMP</name>
        <dbReference type="ChEBI" id="CHEBI:456215"/>
    </ligand>
</feature>
<dbReference type="PROSITE" id="PS51845">
    <property type="entry name" value="PDEASE_I_2"/>
    <property type="match status" value="1"/>
</dbReference>
<feature type="binding site" evidence="9">
    <location>
        <position position="236"/>
    </location>
    <ligand>
        <name>AMP</name>
        <dbReference type="ChEBI" id="CHEBI:456215"/>
    </ligand>
</feature>
<protein>
    <recommendedName>
        <fullName evidence="11">Phosphodiesterase</fullName>
        <ecNumber evidence="11">3.1.4.-</ecNumber>
    </recommendedName>
</protein>
<feature type="binding site" evidence="10">
    <location>
        <position position="345"/>
    </location>
    <ligand>
        <name>Zn(2+)</name>
        <dbReference type="ChEBI" id="CHEBI:29105"/>
        <label>1</label>
    </ligand>
</feature>
<reference evidence="13" key="1">
    <citation type="submission" date="2025-08" db="UniProtKB">
        <authorList>
            <consortium name="Ensembl"/>
        </authorList>
    </citation>
    <scope>IDENTIFICATION</scope>
</reference>
<evidence type="ECO:0000313" key="14">
    <source>
        <dbReference type="Proteomes" id="UP000694621"/>
    </source>
</evidence>
<evidence type="ECO:0000256" key="10">
    <source>
        <dbReference type="PIRSR" id="PIRSR623088-3"/>
    </source>
</evidence>
<dbReference type="GO" id="GO:0046872">
    <property type="term" value="F:metal ion binding"/>
    <property type="evidence" value="ECO:0007669"/>
    <property type="project" value="UniProtKB-KW"/>
</dbReference>
<dbReference type="Pfam" id="PF00233">
    <property type="entry name" value="PDEase_I"/>
    <property type="match status" value="1"/>
</dbReference>
<dbReference type="FunFam" id="1.10.1300.10:FF:000006">
    <property type="entry name" value="Phosphodiesterase 9A"/>
    <property type="match status" value="1"/>
</dbReference>
<dbReference type="Proteomes" id="UP000694621">
    <property type="component" value="Unplaced"/>
</dbReference>
<evidence type="ECO:0000259" key="12">
    <source>
        <dbReference type="PROSITE" id="PS51845"/>
    </source>
</evidence>
<proteinExistence type="inferred from homology"/>
<feature type="binding site" evidence="10">
    <location>
        <position position="235"/>
    </location>
    <ligand>
        <name>Zn(2+)</name>
        <dbReference type="ChEBI" id="CHEBI:29105"/>
        <label>1</label>
    </ligand>
</feature>
<dbReference type="PRINTS" id="PR00387">
    <property type="entry name" value="PDIESTERASE1"/>
</dbReference>
<comment type="similarity">
    <text evidence="7">Belongs to the cyclic nucleotide phosphodiesterase family. PDE9 subfamily.</text>
</comment>
<accession>A0A8B9HR35</accession>
<evidence type="ECO:0000256" key="8">
    <source>
        <dbReference type="PIRSR" id="PIRSR623088-1"/>
    </source>
</evidence>
<dbReference type="EC" id="3.1.4.-" evidence="11"/>
<evidence type="ECO:0000256" key="5">
    <source>
        <dbReference type="ARBA" id="ARBA00037913"/>
    </source>
</evidence>
<dbReference type="GO" id="GO:0007165">
    <property type="term" value="P:signal transduction"/>
    <property type="evidence" value="ECO:0007669"/>
    <property type="project" value="InterPro"/>
</dbReference>
<feature type="binding site" evidence="10">
    <location>
        <position position="236"/>
    </location>
    <ligand>
        <name>Zn(2+)</name>
        <dbReference type="ChEBI" id="CHEBI:29105"/>
        <label>1</label>
    </ligand>
</feature>
<evidence type="ECO:0000256" key="11">
    <source>
        <dbReference type="RuleBase" id="RU363067"/>
    </source>
</evidence>
<keyword evidence="4 11" id="KW-0378">Hydrolase</keyword>
<feature type="domain" description="PDEase" evidence="12">
    <location>
        <begin position="119"/>
        <end position="440"/>
    </location>
</feature>
<name>A0A8B9HR35_ASTMX</name>
<comment type="cofactor">
    <cofactor evidence="11">
        <name>a divalent metal cation</name>
        <dbReference type="ChEBI" id="CHEBI:60240"/>
    </cofactor>
    <text evidence="11">Binds 2 divalent metal cations per subunit. Site 1 may preferentially bind zinc ions, while site 2 has a preference for magnesium and/or manganese ions.</text>
</comment>
<feature type="binding site" evidence="9">
    <location>
        <position position="396"/>
    </location>
    <ligand>
        <name>AMP</name>
        <dbReference type="ChEBI" id="CHEBI:456215"/>
    </ligand>
</feature>
<dbReference type="InterPro" id="IPR036971">
    <property type="entry name" value="PDEase_catalytic_dom_sf"/>
</dbReference>
<evidence type="ECO:0000256" key="7">
    <source>
        <dbReference type="ARBA" id="ARBA00061167"/>
    </source>
</evidence>
<dbReference type="Ensembl" id="ENSAMXT00005018692.1">
    <property type="protein sequence ID" value="ENSAMXP00005016924.1"/>
    <property type="gene ID" value="ENSAMXG00005008756.1"/>
</dbReference>
<feature type="binding site" evidence="10">
    <location>
        <position position="199"/>
    </location>
    <ligand>
        <name>Zn(2+)</name>
        <dbReference type="ChEBI" id="CHEBI:29105"/>
        <label>1</label>
    </ligand>
</feature>
<evidence type="ECO:0000256" key="1">
    <source>
        <dbReference type="ARBA" id="ARBA00000583"/>
    </source>
</evidence>
<dbReference type="InterPro" id="IPR023088">
    <property type="entry name" value="PDEase"/>
</dbReference>
<dbReference type="CDD" id="cd00077">
    <property type="entry name" value="HDc"/>
    <property type="match status" value="1"/>
</dbReference>
<evidence type="ECO:0000313" key="13">
    <source>
        <dbReference type="Ensembl" id="ENSAMXP00005016924.1"/>
    </source>
</evidence>
<dbReference type="InterPro" id="IPR003607">
    <property type="entry name" value="HD/PDEase_dom"/>
</dbReference>
<feature type="binding site" evidence="10">
    <location>
        <position position="236"/>
    </location>
    <ligand>
        <name>Zn(2+)</name>
        <dbReference type="ChEBI" id="CHEBI:29105"/>
        <label>2</label>
    </ligand>
</feature>
<keyword evidence="2" id="KW-0140">cGMP</keyword>
<dbReference type="Gene3D" id="1.10.1300.10">
    <property type="entry name" value="3'5'-cyclic nucleotide phosphodiesterase, catalytic domain"/>
    <property type="match status" value="1"/>
</dbReference>
<dbReference type="PROSITE" id="PS00126">
    <property type="entry name" value="PDEASE_I_1"/>
    <property type="match status" value="1"/>
</dbReference>
<dbReference type="SMART" id="SM00471">
    <property type="entry name" value="HDc"/>
    <property type="match status" value="1"/>
</dbReference>
<comment type="pathway">
    <text evidence="5">Purine metabolism; 3',5'-cyclic GMP degradation; GMP from 3',5'-cyclic GMP: step 1/1.</text>
</comment>
<keyword evidence="3 10" id="KW-0479">Metal-binding</keyword>
<sequence length="497" mass="57515">TAAGLPRNTTISLVDSTGAMVSIDPTMPNKEELFQNVLTQVAEQFSRAFKINELKTEVTNRLAMLEKRVELEGLKVVEIEKCRSDIKKLREEMASRNNRSHTMSLHFSSFLDDNKKLTPRRDVPSYPKYMLSQQTISALRKPAFDVWLWESNEMLSCLEHMYHDLGLVRDFNINPITLKRWLLCIHDNYRNNPFHNFRHCFCVTQMMYSMIYLCNLQEKFSQVDILILMTAAVCHDLDHPGYNNTYQINARTELAVRYNDISPLENHHCAVAFQIFSQADCNIFSNFDAEAFKQIRQGTITLILATDMARHGEILDSFKQKVDNFDFTNEEHVTCLKMVLIKCCDISNEVRPMEVAEPWVDCLLEEYFMQSDREKAEGLPVAPFMDREKVTKPTAQIGFIKFVLIPMFETVMKLFPQIEDVMVQPLRESRDRYEELKQIDDAMNEVRIWIEAGICTPLLCFSLSVSGKSSEGPVDCRMDRRMLGDVLARQSKAFQGT</sequence>
<evidence type="ECO:0000256" key="6">
    <source>
        <dbReference type="ARBA" id="ARBA00058791"/>
    </source>
</evidence>
<evidence type="ECO:0000256" key="3">
    <source>
        <dbReference type="ARBA" id="ARBA00022723"/>
    </source>
</evidence>
<dbReference type="AlphaFoldDB" id="A0A8B9HR35"/>
<dbReference type="InterPro" id="IPR023174">
    <property type="entry name" value="PDEase_CS"/>
</dbReference>
<organism evidence="13 14">
    <name type="scientific">Astyanax mexicanus</name>
    <name type="common">Blind cave fish</name>
    <name type="synonym">Astyanax fasciatus mexicanus</name>
    <dbReference type="NCBI Taxonomy" id="7994"/>
    <lineage>
        <taxon>Eukaryota</taxon>
        <taxon>Metazoa</taxon>
        <taxon>Chordata</taxon>
        <taxon>Craniata</taxon>
        <taxon>Vertebrata</taxon>
        <taxon>Euteleostomi</taxon>
        <taxon>Actinopterygii</taxon>
        <taxon>Neopterygii</taxon>
        <taxon>Teleostei</taxon>
        <taxon>Ostariophysi</taxon>
        <taxon>Characiformes</taxon>
        <taxon>Characoidei</taxon>
        <taxon>Acestrorhamphidae</taxon>
        <taxon>Acestrorhamphinae</taxon>
        <taxon>Astyanax</taxon>
    </lineage>
</organism>
<evidence type="ECO:0000256" key="9">
    <source>
        <dbReference type="PIRSR" id="PIRSR623088-2"/>
    </source>
</evidence>
<dbReference type="PANTHER" id="PTHR11347">
    <property type="entry name" value="CYCLIC NUCLEOTIDE PHOSPHODIESTERASE"/>
    <property type="match status" value="1"/>
</dbReference>
<feature type="binding site" evidence="9">
    <location>
        <begin position="195"/>
        <end position="199"/>
    </location>
    <ligand>
        <name>AMP</name>
        <dbReference type="ChEBI" id="CHEBI:456215"/>
    </ligand>
</feature>
<comment type="catalytic activity">
    <reaction evidence="1">
        <text>3',5'-cyclic GMP + H2O = GMP + H(+)</text>
        <dbReference type="Rhea" id="RHEA:16957"/>
        <dbReference type="ChEBI" id="CHEBI:15377"/>
        <dbReference type="ChEBI" id="CHEBI:15378"/>
        <dbReference type="ChEBI" id="CHEBI:57746"/>
        <dbReference type="ChEBI" id="CHEBI:58115"/>
        <dbReference type="EC" id="3.1.4.35"/>
    </reaction>
</comment>
<evidence type="ECO:0000256" key="4">
    <source>
        <dbReference type="ARBA" id="ARBA00022801"/>
    </source>
</evidence>
<dbReference type="GO" id="GO:0047555">
    <property type="term" value="F:3',5'-cyclic-GMP phosphodiesterase activity"/>
    <property type="evidence" value="ECO:0007669"/>
    <property type="project" value="UniProtKB-EC"/>
</dbReference>
<evidence type="ECO:0000256" key="2">
    <source>
        <dbReference type="ARBA" id="ARBA00022535"/>
    </source>
</evidence>
<feature type="active site" description="Proton donor" evidence="8">
    <location>
        <position position="195"/>
    </location>
</feature>
<dbReference type="InterPro" id="IPR002073">
    <property type="entry name" value="PDEase_catalytic_dom"/>
</dbReference>